<keyword evidence="6" id="KW-0479">Metal-binding</keyword>
<gene>
    <name evidence="16" type="primary">A03p051650.1_BraROA</name>
    <name evidence="16" type="ORF">IGI04_012376</name>
</gene>
<dbReference type="Pfam" id="PF01163">
    <property type="entry name" value="RIO1"/>
    <property type="match status" value="1"/>
</dbReference>
<dbReference type="Pfam" id="PF00071">
    <property type="entry name" value="Ras"/>
    <property type="match status" value="1"/>
</dbReference>
<comment type="catalytic activity">
    <reaction evidence="11">
        <text>L-threonyl-[protein] + ATP = O-phospho-L-threonyl-[protein] + ADP + H(+)</text>
        <dbReference type="Rhea" id="RHEA:46608"/>
        <dbReference type="Rhea" id="RHEA-COMP:11060"/>
        <dbReference type="Rhea" id="RHEA-COMP:11605"/>
        <dbReference type="ChEBI" id="CHEBI:15378"/>
        <dbReference type="ChEBI" id="CHEBI:30013"/>
        <dbReference type="ChEBI" id="CHEBI:30616"/>
        <dbReference type="ChEBI" id="CHEBI:61977"/>
        <dbReference type="ChEBI" id="CHEBI:456216"/>
        <dbReference type="EC" id="2.7.11.1"/>
    </reaction>
</comment>
<dbReference type="InterPro" id="IPR001806">
    <property type="entry name" value="Small_GTPase"/>
</dbReference>
<feature type="compositionally biased region" description="Acidic residues" evidence="14">
    <location>
        <begin position="339"/>
        <end position="357"/>
    </location>
</feature>
<dbReference type="Proteomes" id="UP000823674">
    <property type="component" value="Chromosome A03"/>
</dbReference>
<evidence type="ECO:0000256" key="6">
    <source>
        <dbReference type="ARBA" id="ARBA00022723"/>
    </source>
</evidence>
<dbReference type="PRINTS" id="PR00449">
    <property type="entry name" value="RASTRNSFRMNG"/>
</dbReference>
<evidence type="ECO:0000256" key="1">
    <source>
        <dbReference type="ARBA" id="ARBA00001946"/>
    </source>
</evidence>
<dbReference type="InterPro" id="IPR018934">
    <property type="entry name" value="RIO_dom"/>
</dbReference>
<evidence type="ECO:0000256" key="2">
    <source>
        <dbReference type="ARBA" id="ARBA00009196"/>
    </source>
</evidence>
<evidence type="ECO:0000256" key="14">
    <source>
        <dbReference type="SAM" id="MobiDB-lite"/>
    </source>
</evidence>
<evidence type="ECO:0000256" key="10">
    <source>
        <dbReference type="ARBA" id="ARBA00022842"/>
    </source>
</evidence>
<dbReference type="PANTHER" id="PTHR45852">
    <property type="entry name" value="SER/THR-PROTEIN KINASE RIO2"/>
    <property type="match status" value="1"/>
</dbReference>
<name>A0ABQ7N5R4_BRACM</name>
<feature type="region of interest" description="Disordered" evidence="14">
    <location>
        <begin position="323"/>
        <end position="452"/>
    </location>
</feature>
<keyword evidence="9" id="KW-0067">ATP-binding</keyword>
<dbReference type="Gene3D" id="1.10.510.10">
    <property type="entry name" value="Transferase(Phosphotransferase) domain 1"/>
    <property type="match status" value="1"/>
</dbReference>
<dbReference type="SUPFAM" id="SSF48452">
    <property type="entry name" value="TPR-like"/>
    <property type="match status" value="1"/>
</dbReference>
<dbReference type="PROSITE" id="PS50005">
    <property type="entry name" value="TPR"/>
    <property type="match status" value="1"/>
</dbReference>
<dbReference type="SUPFAM" id="SSF46785">
    <property type="entry name" value="Winged helix' DNA-binding domain"/>
    <property type="match status" value="1"/>
</dbReference>
<feature type="region of interest" description="Disordered" evidence="14">
    <location>
        <begin position="767"/>
        <end position="792"/>
    </location>
</feature>
<dbReference type="SMART" id="SM00175">
    <property type="entry name" value="RAB"/>
    <property type="match status" value="1"/>
</dbReference>
<dbReference type="Gene3D" id="3.40.50.300">
    <property type="entry name" value="P-loop containing nucleotide triphosphate hydrolases"/>
    <property type="match status" value="1"/>
</dbReference>
<dbReference type="InterPro" id="IPR030484">
    <property type="entry name" value="Rio2"/>
</dbReference>
<evidence type="ECO:0000256" key="8">
    <source>
        <dbReference type="ARBA" id="ARBA00022777"/>
    </source>
</evidence>
<dbReference type="SMART" id="SM00173">
    <property type="entry name" value="RAS"/>
    <property type="match status" value="1"/>
</dbReference>
<dbReference type="InterPro" id="IPR011009">
    <property type="entry name" value="Kinase-like_dom_sf"/>
</dbReference>
<organism evidence="16 17">
    <name type="scientific">Brassica rapa subsp. trilocularis</name>
    <dbReference type="NCBI Taxonomy" id="1813537"/>
    <lineage>
        <taxon>Eukaryota</taxon>
        <taxon>Viridiplantae</taxon>
        <taxon>Streptophyta</taxon>
        <taxon>Embryophyta</taxon>
        <taxon>Tracheophyta</taxon>
        <taxon>Spermatophyta</taxon>
        <taxon>Magnoliopsida</taxon>
        <taxon>eudicotyledons</taxon>
        <taxon>Gunneridae</taxon>
        <taxon>Pentapetalae</taxon>
        <taxon>rosids</taxon>
        <taxon>malvids</taxon>
        <taxon>Brassicales</taxon>
        <taxon>Brassicaceae</taxon>
        <taxon>Brassiceae</taxon>
        <taxon>Brassica</taxon>
    </lineage>
</organism>
<feature type="domain" description="RIO kinase" evidence="15">
    <location>
        <begin position="64"/>
        <end position="290"/>
    </location>
</feature>
<dbReference type="InterPro" id="IPR019734">
    <property type="entry name" value="TPR_rpt"/>
</dbReference>
<comment type="cofactor">
    <cofactor evidence="1">
        <name>Mg(2+)</name>
        <dbReference type="ChEBI" id="CHEBI:18420"/>
    </cofactor>
</comment>
<keyword evidence="5" id="KW-0808">Transferase</keyword>
<protein>
    <recommendedName>
        <fullName evidence="3">non-specific serine/threonine protein kinase</fullName>
        <ecNumber evidence="3">2.7.11.1</ecNumber>
    </recommendedName>
</protein>
<dbReference type="SUPFAM" id="SSF56112">
    <property type="entry name" value="Protein kinase-like (PK-like)"/>
    <property type="match status" value="1"/>
</dbReference>
<keyword evidence="8" id="KW-0418">Kinase</keyword>
<dbReference type="InterPro" id="IPR027417">
    <property type="entry name" value="P-loop_NTPase"/>
</dbReference>
<dbReference type="InterPro" id="IPR011990">
    <property type="entry name" value="TPR-like_helical_dom_sf"/>
</dbReference>
<evidence type="ECO:0000256" key="7">
    <source>
        <dbReference type="ARBA" id="ARBA00022741"/>
    </source>
</evidence>
<dbReference type="InterPro" id="IPR036390">
    <property type="entry name" value="WH_DNA-bd_sf"/>
</dbReference>
<keyword evidence="10" id="KW-0460">Magnesium</keyword>
<feature type="compositionally biased region" description="Basic and acidic residues" evidence="14">
    <location>
        <begin position="323"/>
        <end position="338"/>
    </location>
</feature>
<dbReference type="NCBIfam" id="TIGR00231">
    <property type="entry name" value="small_GTP"/>
    <property type="match status" value="1"/>
</dbReference>
<evidence type="ECO:0000256" key="4">
    <source>
        <dbReference type="ARBA" id="ARBA00022527"/>
    </source>
</evidence>
<comment type="caution">
    <text evidence="16">The sequence shown here is derived from an EMBL/GenBank/DDBJ whole genome shotgun (WGS) entry which is preliminary data.</text>
</comment>
<dbReference type="SMART" id="SM00174">
    <property type="entry name" value="RHO"/>
    <property type="match status" value="1"/>
</dbReference>
<dbReference type="CDD" id="cd05144">
    <property type="entry name" value="RIO2_C"/>
    <property type="match status" value="1"/>
</dbReference>
<dbReference type="Pfam" id="PF14559">
    <property type="entry name" value="TPR_19"/>
    <property type="match status" value="1"/>
</dbReference>
<dbReference type="PROSITE" id="PS51421">
    <property type="entry name" value="RAS"/>
    <property type="match status" value="1"/>
</dbReference>
<dbReference type="Gene3D" id="1.10.10.10">
    <property type="entry name" value="Winged helix-like DNA-binding domain superfamily/Winged helix DNA-binding domain"/>
    <property type="match status" value="1"/>
</dbReference>
<evidence type="ECO:0000256" key="12">
    <source>
        <dbReference type="ARBA" id="ARBA00048679"/>
    </source>
</evidence>
<dbReference type="EMBL" id="JADBGQ010000003">
    <property type="protein sequence ID" value="KAG5406257.1"/>
    <property type="molecule type" value="Genomic_DNA"/>
</dbReference>
<sequence length="1061" mass="119902">MKLDVNVLRYLSKDDFRVLTAVEMGMRNHEIVPSELVDRIAGLKHGGTYKVLKNLLKYKLLHHDRSKYDGFRLTYLGYDFLAIKTLVNRGVFTGVGRQIGVGKESDIFEVAQEDGTILAMKLHRLGRTSFRAVKSKRDYLRHRSSFSWLYLSRLAALKEFAFMKALEEHDFPVPKAIDCNRHCVIMSLVQGYPMVQVKQLQNPETIFEKIIGIVVRLAEHGLIHCDFNEFNIMIDDEEKITMIDFPQMVSVSHQNAQMYFDRDIECIFKFFRKRFNMSFQEDRDESEVEVDENSRPSFYDITKDANALDRELEASGFTKKEQNDLDKFIEGGLEKSTDSDDEDEESDDEEQAFESNEEGNLSEMRSLQLQEEEQNRSDEVEAEVELDDSEKGQSSGDEENEAGRDEELDKKLGKQRRRAMAAARGGRKSQSSRNTYKDKGGRSQTSKIHSNMSGCSDLAEAVLTHPPLRFDSIHLSLFTTKMMMKDVFRPTKSAPSSPAKPLGISRTRSESFHAIHKVPVGDSPYVRAKNVQLVEKDPERAIPLFWSAINAGDRVDSALKDMAIVMKQQDRAEEAIEAIKSLRVRCSDQAQESLDNILLDLYKRCGRLDDQIALLKHKLFLIQKGLAFNGKRTKTARSQGKKFQVSVEQEATRLLGNLGWALMQRDNFVEAEDAYRRALSIAPDNNKMCNLGICLMKQGRIDEAKETLRRVKPAVVDGPRGVDSHLKAYERAQEMLTDLGSEMMRRGGGDRVEQRKLFDEMFGSSSVWQPQPCREQGVKAKPKPSNDGYGDENVNVNVNVVVNNNPLRVDAKPFFSSKLISNSEKLKRTRSSSQTMGVLSCGDGGGGGDEGETNTKRRLSMEKRAIDCGLPDNKEFEEAMIMAVLGTEKKVDKKRLKDYVPTVFDNFSANVVVNGATVNLGLWDTAGQEDYNRLRPLSYRGADVFILAFSLISKASYENVSKKWIPELKHYAPGVPIILVGSKLDLRDDKQFFVDHPGAVPITTAQGEELRKLIDAPTYIECSSKSQENVKAVFDAAIRVVLQPPKQKKKKSKAQKACSIL</sequence>
<feature type="region of interest" description="Disordered" evidence="14">
    <location>
        <begin position="826"/>
        <end position="854"/>
    </location>
</feature>
<dbReference type="SUPFAM" id="SSF52540">
    <property type="entry name" value="P-loop containing nucleoside triphosphate hydrolases"/>
    <property type="match status" value="1"/>
</dbReference>
<evidence type="ECO:0000256" key="9">
    <source>
        <dbReference type="ARBA" id="ARBA00022840"/>
    </source>
</evidence>
<dbReference type="SMART" id="SM00028">
    <property type="entry name" value="TPR"/>
    <property type="match status" value="1"/>
</dbReference>
<keyword evidence="13" id="KW-0802">TPR repeat</keyword>
<comment type="similarity">
    <text evidence="2">Belongs to the protein kinase superfamily. RIO-type Ser/Thr kinase family.</text>
</comment>
<reference evidence="16 17" key="1">
    <citation type="submission" date="2021-03" db="EMBL/GenBank/DDBJ databases">
        <authorList>
            <person name="King G.J."/>
            <person name="Bancroft I."/>
            <person name="Baten A."/>
            <person name="Bloomfield J."/>
            <person name="Borpatragohain P."/>
            <person name="He Z."/>
            <person name="Irish N."/>
            <person name="Irwin J."/>
            <person name="Liu K."/>
            <person name="Mauleon R.P."/>
            <person name="Moore J."/>
            <person name="Morris R."/>
            <person name="Ostergaard L."/>
            <person name="Wang B."/>
            <person name="Wells R."/>
        </authorList>
    </citation>
    <scope>NUCLEOTIDE SEQUENCE [LARGE SCALE GENOMIC DNA]</scope>
    <source>
        <strain evidence="16">R-o-18</strain>
        <tissue evidence="16">Leaf</tissue>
    </source>
</reference>
<evidence type="ECO:0000256" key="13">
    <source>
        <dbReference type="PROSITE-ProRule" id="PRU00339"/>
    </source>
</evidence>
<evidence type="ECO:0000259" key="15">
    <source>
        <dbReference type="SMART" id="SM00090"/>
    </source>
</evidence>
<keyword evidence="17" id="KW-1185">Reference proteome</keyword>
<evidence type="ECO:0000256" key="5">
    <source>
        <dbReference type="ARBA" id="ARBA00022679"/>
    </source>
</evidence>
<dbReference type="Gene3D" id="3.30.200.20">
    <property type="entry name" value="Phosphorylase Kinase, domain 1"/>
    <property type="match status" value="1"/>
</dbReference>
<dbReference type="InterPro" id="IPR015285">
    <property type="entry name" value="RIO2_wHTH_N"/>
</dbReference>
<dbReference type="PROSITE" id="PS51419">
    <property type="entry name" value="RAB"/>
    <property type="match status" value="1"/>
</dbReference>
<dbReference type="Gene3D" id="1.25.40.10">
    <property type="entry name" value="Tetratricopeptide repeat domain"/>
    <property type="match status" value="1"/>
</dbReference>
<comment type="catalytic activity">
    <reaction evidence="12">
        <text>L-seryl-[protein] + ATP = O-phospho-L-seryl-[protein] + ADP + H(+)</text>
        <dbReference type="Rhea" id="RHEA:17989"/>
        <dbReference type="Rhea" id="RHEA-COMP:9863"/>
        <dbReference type="Rhea" id="RHEA-COMP:11604"/>
        <dbReference type="ChEBI" id="CHEBI:15378"/>
        <dbReference type="ChEBI" id="CHEBI:29999"/>
        <dbReference type="ChEBI" id="CHEBI:30616"/>
        <dbReference type="ChEBI" id="CHEBI:83421"/>
        <dbReference type="ChEBI" id="CHEBI:456216"/>
        <dbReference type="EC" id="2.7.11.1"/>
    </reaction>
</comment>
<evidence type="ECO:0000313" key="16">
    <source>
        <dbReference type="EMBL" id="KAG5406257.1"/>
    </source>
</evidence>
<evidence type="ECO:0000256" key="11">
    <source>
        <dbReference type="ARBA" id="ARBA00047899"/>
    </source>
</evidence>
<feature type="compositionally biased region" description="Polar residues" evidence="14">
    <location>
        <begin position="442"/>
        <end position="452"/>
    </location>
</feature>
<dbReference type="EC" id="2.7.11.1" evidence="3"/>
<dbReference type="InterPro" id="IPR036388">
    <property type="entry name" value="WH-like_DNA-bd_sf"/>
</dbReference>
<dbReference type="SMART" id="SM00090">
    <property type="entry name" value="RIO"/>
    <property type="match status" value="1"/>
</dbReference>
<keyword evidence="7" id="KW-0547">Nucleotide-binding</keyword>
<evidence type="ECO:0000313" key="17">
    <source>
        <dbReference type="Proteomes" id="UP000823674"/>
    </source>
</evidence>
<dbReference type="Pfam" id="PF09202">
    <property type="entry name" value="Rio2_N"/>
    <property type="match status" value="1"/>
</dbReference>
<keyword evidence="4" id="KW-0723">Serine/threonine-protein kinase</keyword>
<dbReference type="CDD" id="cd04133">
    <property type="entry name" value="Rop_like"/>
    <property type="match status" value="1"/>
</dbReference>
<feature type="repeat" description="TPR" evidence="13">
    <location>
        <begin position="652"/>
        <end position="685"/>
    </location>
</feature>
<feature type="compositionally biased region" description="Basic and acidic residues" evidence="14">
    <location>
        <begin position="401"/>
        <end position="412"/>
    </location>
</feature>
<dbReference type="InterPro" id="IPR005225">
    <property type="entry name" value="Small_GTP-bd"/>
</dbReference>
<dbReference type="InterPro" id="IPR000687">
    <property type="entry name" value="RIO_kinase"/>
</dbReference>
<dbReference type="PANTHER" id="PTHR45852:SF2">
    <property type="entry name" value="NON-SPECIFIC SERINE_THREONINE PROTEIN KINASE"/>
    <property type="match status" value="1"/>
</dbReference>
<dbReference type="PROSITE" id="PS51420">
    <property type="entry name" value="RHO"/>
    <property type="match status" value="1"/>
</dbReference>
<accession>A0ABQ7N5R4</accession>
<evidence type="ECO:0000256" key="3">
    <source>
        <dbReference type="ARBA" id="ARBA00012513"/>
    </source>
</evidence>
<proteinExistence type="inferred from homology"/>